<dbReference type="PANTHER" id="PTHR45661">
    <property type="entry name" value="SURFACE ANTIGEN"/>
    <property type="match status" value="1"/>
</dbReference>
<protein>
    <submittedName>
        <fullName evidence="2">Leucine rich repeat-containing protein</fullName>
    </submittedName>
</protein>
<dbReference type="RefSeq" id="WP_074834540.1">
    <property type="nucleotide sequence ID" value="NZ_FOAT01000013.1"/>
</dbReference>
<evidence type="ECO:0000256" key="1">
    <source>
        <dbReference type="SAM" id="Phobius"/>
    </source>
</evidence>
<keyword evidence="1" id="KW-1133">Transmembrane helix</keyword>
<organism evidence="2 3">
    <name type="scientific">Ruminococcus albus</name>
    <dbReference type="NCBI Taxonomy" id="1264"/>
    <lineage>
        <taxon>Bacteria</taxon>
        <taxon>Bacillati</taxon>
        <taxon>Bacillota</taxon>
        <taxon>Clostridia</taxon>
        <taxon>Eubacteriales</taxon>
        <taxon>Oscillospiraceae</taxon>
        <taxon>Ruminococcus</taxon>
    </lineage>
</organism>
<sequence>MENTKPKKSLIKRIRNIVLILLGLIILIYVIINIVFWNIGMPERYFDYEVLENDTIEIEHYTGPFFLLNIPDTIEGKPVTSIGNSIFEEPLYENGKYDTKKYVMYKYVTAIHLPDTVEEIHGWAFGYCKELRTINIPSNLRFSGSHILADAKVRKLVFPEGITEIGYGDTAEGFNYGTRPLMESFADMKYLQEVVFPESLTTIGDSAFSGCTSLKSVTLPKGLKKICINAFMECTSLKKVTLPDSIEEIEYGAFQNSGLTEANIPKNLKTDCGCIFRGTPFEKTLEKEATGDFIIFNDVLLYKYIGGDENVVIPNGIESICSRAFWEAQNIKTVEIPESVKYINGAFQYSSVESIKLPNSIKVIDRYAFCDCPSLKKITIPASVEEIGDHAFENCPSLEQTIIEGSPKMGEDVFKGSNPLLNNPK</sequence>
<feature type="transmembrane region" description="Helical" evidence="1">
    <location>
        <begin position="17"/>
        <end position="37"/>
    </location>
</feature>
<dbReference type="Proteomes" id="UP000186015">
    <property type="component" value="Unassembled WGS sequence"/>
</dbReference>
<evidence type="ECO:0000313" key="2">
    <source>
        <dbReference type="EMBL" id="SEL16192.1"/>
    </source>
</evidence>
<keyword evidence="1" id="KW-0812">Transmembrane</keyword>
<dbReference type="SUPFAM" id="SSF52058">
    <property type="entry name" value="L domain-like"/>
    <property type="match status" value="1"/>
</dbReference>
<gene>
    <name evidence="2" type="ORF">SAMN05216469_11333</name>
</gene>
<dbReference type="Pfam" id="PF13306">
    <property type="entry name" value="LRR_5"/>
    <property type="match status" value="3"/>
</dbReference>
<dbReference type="InterPro" id="IPR053139">
    <property type="entry name" value="Surface_bspA-like"/>
</dbReference>
<name>A0A1H7MXZ4_RUMAL</name>
<accession>A0A1H7MXZ4</accession>
<dbReference type="InterPro" id="IPR026906">
    <property type="entry name" value="LRR_5"/>
</dbReference>
<dbReference type="OrthoDB" id="1819725at2"/>
<evidence type="ECO:0000313" key="3">
    <source>
        <dbReference type="Proteomes" id="UP000186015"/>
    </source>
</evidence>
<dbReference type="AlphaFoldDB" id="A0A1H7MXZ4"/>
<dbReference type="EMBL" id="FOAT01000013">
    <property type="protein sequence ID" value="SEL16192.1"/>
    <property type="molecule type" value="Genomic_DNA"/>
</dbReference>
<reference evidence="2 3" key="1">
    <citation type="submission" date="2016-10" db="EMBL/GenBank/DDBJ databases">
        <authorList>
            <person name="de Groot N.N."/>
        </authorList>
    </citation>
    <scope>NUCLEOTIDE SEQUENCE [LARGE SCALE GENOMIC DNA]</scope>
    <source>
        <strain evidence="2 3">KH2T6</strain>
    </source>
</reference>
<dbReference type="PANTHER" id="PTHR45661:SF3">
    <property type="entry name" value="IG-LIKE DOMAIN-CONTAINING PROTEIN"/>
    <property type="match status" value="1"/>
</dbReference>
<keyword evidence="1" id="KW-0472">Membrane</keyword>
<dbReference type="Gene3D" id="3.80.10.10">
    <property type="entry name" value="Ribonuclease Inhibitor"/>
    <property type="match status" value="2"/>
</dbReference>
<dbReference type="InterPro" id="IPR032675">
    <property type="entry name" value="LRR_dom_sf"/>
</dbReference>
<proteinExistence type="predicted"/>